<name>A0AAW5QD94_9ACTN</name>
<feature type="domain" description="Transposase IS4-like" evidence="1">
    <location>
        <begin position="31"/>
        <end position="104"/>
    </location>
</feature>
<dbReference type="GO" id="GO:0004803">
    <property type="term" value="F:transposase activity"/>
    <property type="evidence" value="ECO:0007669"/>
    <property type="project" value="InterPro"/>
</dbReference>
<proteinExistence type="predicted"/>
<gene>
    <name evidence="2" type="ORF">M3D93_17025</name>
</gene>
<dbReference type="GO" id="GO:0006313">
    <property type="term" value="P:DNA transposition"/>
    <property type="evidence" value="ECO:0007669"/>
    <property type="project" value="InterPro"/>
</dbReference>
<sequence length="160" mass="17798">DRAQRVADRAEPLKKQRFVKITDQKVILDEVSIQRARESAGYKGYVTNIASEVMDGHAVVAAYHDLWKVEQSFRMAKADLRARPIFHRTRDAIEAHLTVVFAALAVARHLQDVTGMSIKKIVTTLRPLRTVTVAIGDHEMLVEPTISDAARAVIDAINSG</sequence>
<reference evidence="2" key="1">
    <citation type="submission" date="2022-04" db="EMBL/GenBank/DDBJ databases">
        <title>Human microbiome associated bacterial genomes.</title>
        <authorList>
            <person name="Sandstrom S."/>
            <person name="Salamzade R."/>
            <person name="Kalan L.R."/>
        </authorList>
    </citation>
    <scope>NUCLEOTIDE SEQUENCE</scope>
    <source>
        <strain evidence="2">P3-SID1762</strain>
    </source>
</reference>
<dbReference type="Pfam" id="PF01609">
    <property type="entry name" value="DDE_Tnp_1"/>
    <property type="match status" value="1"/>
</dbReference>
<dbReference type="InterPro" id="IPR012337">
    <property type="entry name" value="RNaseH-like_sf"/>
</dbReference>
<dbReference type="SUPFAM" id="SSF53098">
    <property type="entry name" value="Ribonuclease H-like"/>
    <property type="match status" value="1"/>
</dbReference>
<dbReference type="EMBL" id="JALXTC010000180">
    <property type="protein sequence ID" value="MCT2119428.1"/>
    <property type="molecule type" value="Genomic_DNA"/>
</dbReference>
<dbReference type="AlphaFoldDB" id="A0AAW5QD94"/>
<protein>
    <submittedName>
        <fullName evidence="2">Transposase</fullName>
    </submittedName>
</protein>
<accession>A0AAW5QD94</accession>
<dbReference type="RefSeq" id="WP_259912641.1">
    <property type="nucleotide sequence ID" value="NZ_JALXTC010000180.1"/>
</dbReference>
<dbReference type="GO" id="GO:0003677">
    <property type="term" value="F:DNA binding"/>
    <property type="evidence" value="ECO:0007669"/>
    <property type="project" value="InterPro"/>
</dbReference>
<evidence type="ECO:0000259" key="1">
    <source>
        <dbReference type="Pfam" id="PF01609"/>
    </source>
</evidence>
<dbReference type="InterPro" id="IPR002559">
    <property type="entry name" value="Transposase_11"/>
</dbReference>
<evidence type="ECO:0000313" key="2">
    <source>
        <dbReference type="EMBL" id="MCT2119428.1"/>
    </source>
</evidence>
<organism evidence="2 3">
    <name type="scientific">Dietzia cinnamea</name>
    <dbReference type="NCBI Taxonomy" id="321318"/>
    <lineage>
        <taxon>Bacteria</taxon>
        <taxon>Bacillati</taxon>
        <taxon>Actinomycetota</taxon>
        <taxon>Actinomycetes</taxon>
        <taxon>Mycobacteriales</taxon>
        <taxon>Dietziaceae</taxon>
        <taxon>Dietzia</taxon>
    </lineage>
</organism>
<comment type="caution">
    <text evidence="2">The sequence shown here is derived from an EMBL/GenBank/DDBJ whole genome shotgun (WGS) entry which is preliminary data.</text>
</comment>
<feature type="non-terminal residue" evidence="2">
    <location>
        <position position="1"/>
    </location>
</feature>
<evidence type="ECO:0000313" key="3">
    <source>
        <dbReference type="Proteomes" id="UP001206890"/>
    </source>
</evidence>
<dbReference type="Proteomes" id="UP001206890">
    <property type="component" value="Unassembled WGS sequence"/>
</dbReference>